<name>A0A9W8AU49_9FUNG</name>
<dbReference type="SUPFAM" id="SSF160219">
    <property type="entry name" value="AMPKBI-like"/>
    <property type="match status" value="1"/>
</dbReference>
<dbReference type="Pfam" id="PF16561">
    <property type="entry name" value="AMPK1_CBM"/>
    <property type="match status" value="1"/>
</dbReference>
<keyword evidence="3" id="KW-0963">Cytoplasm</keyword>
<reference evidence="6" key="1">
    <citation type="submission" date="2022-07" db="EMBL/GenBank/DDBJ databases">
        <title>Phylogenomic reconstructions and comparative analyses of Kickxellomycotina fungi.</title>
        <authorList>
            <person name="Reynolds N.K."/>
            <person name="Stajich J.E."/>
            <person name="Barry K."/>
            <person name="Grigoriev I.V."/>
            <person name="Crous P."/>
            <person name="Smith M.E."/>
        </authorList>
    </citation>
    <scope>NUCLEOTIDE SEQUENCE</scope>
    <source>
        <strain evidence="6">RSA 1196</strain>
    </source>
</reference>
<comment type="similarity">
    <text evidence="2">Belongs to the 5'-AMP-activated protein kinase beta subunit family.</text>
</comment>
<dbReference type="CDD" id="cd02859">
    <property type="entry name" value="E_set_AMPKbeta_like_N"/>
    <property type="match status" value="1"/>
</dbReference>
<comment type="subcellular location">
    <subcellularLocation>
        <location evidence="1">Cytoplasm</location>
    </subcellularLocation>
</comment>
<dbReference type="Gene3D" id="2.60.40.10">
    <property type="entry name" value="Immunoglobulins"/>
    <property type="match status" value="1"/>
</dbReference>
<organism evidence="6 7">
    <name type="scientific">Dispira parvispora</name>
    <dbReference type="NCBI Taxonomy" id="1520584"/>
    <lineage>
        <taxon>Eukaryota</taxon>
        <taxon>Fungi</taxon>
        <taxon>Fungi incertae sedis</taxon>
        <taxon>Zoopagomycota</taxon>
        <taxon>Kickxellomycotina</taxon>
        <taxon>Dimargaritomycetes</taxon>
        <taxon>Dimargaritales</taxon>
        <taxon>Dimargaritaceae</taxon>
        <taxon>Dispira</taxon>
    </lineage>
</organism>
<evidence type="ECO:0000313" key="7">
    <source>
        <dbReference type="Proteomes" id="UP001150925"/>
    </source>
</evidence>
<feature type="region of interest" description="Disordered" evidence="4">
    <location>
        <begin position="352"/>
        <end position="387"/>
    </location>
</feature>
<dbReference type="SUPFAM" id="SSF81296">
    <property type="entry name" value="E set domains"/>
    <property type="match status" value="1"/>
</dbReference>
<evidence type="ECO:0000256" key="1">
    <source>
        <dbReference type="ARBA" id="ARBA00004496"/>
    </source>
</evidence>
<dbReference type="InterPro" id="IPR037256">
    <property type="entry name" value="ASC_dom_sf"/>
</dbReference>
<proteinExistence type="inferred from homology"/>
<dbReference type="GO" id="GO:0005737">
    <property type="term" value="C:cytoplasm"/>
    <property type="evidence" value="ECO:0007669"/>
    <property type="project" value="UniProtKB-SubCell"/>
</dbReference>
<dbReference type="Gene3D" id="6.20.250.60">
    <property type="match status" value="1"/>
</dbReference>
<dbReference type="InterPro" id="IPR032640">
    <property type="entry name" value="AMPK1_CBM"/>
</dbReference>
<dbReference type="GO" id="GO:0031588">
    <property type="term" value="C:nucleotide-activated protein kinase complex"/>
    <property type="evidence" value="ECO:0007669"/>
    <property type="project" value="TreeGrafter"/>
</dbReference>
<feature type="region of interest" description="Disordered" evidence="4">
    <location>
        <begin position="217"/>
        <end position="265"/>
    </location>
</feature>
<dbReference type="Proteomes" id="UP001150925">
    <property type="component" value="Unassembled WGS sequence"/>
</dbReference>
<accession>A0A9W8AU49</accession>
<dbReference type="PANTHER" id="PTHR10343:SF84">
    <property type="entry name" value="5'-AMP-ACTIVATED PROTEIN KINASE SUBUNIT BETA-1"/>
    <property type="match status" value="1"/>
</dbReference>
<dbReference type="PANTHER" id="PTHR10343">
    <property type="entry name" value="5'-AMP-ACTIVATED PROTEIN KINASE , BETA SUBUNIT"/>
    <property type="match status" value="1"/>
</dbReference>
<dbReference type="InterPro" id="IPR006828">
    <property type="entry name" value="ASC_dom"/>
</dbReference>
<dbReference type="GO" id="GO:0007165">
    <property type="term" value="P:signal transduction"/>
    <property type="evidence" value="ECO:0007669"/>
    <property type="project" value="UniProtKB-ARBA"/>
</dbReference>
<evidence type="ECO:0000313" key="6">
    <source>
        <dbReference type="EMBL" id="KAJ1961593.1"/>
    </source>
</evidence>
<feature type="domain" description="Association with the SNF1 complex (ASC)" evidence="5">
    <location>
        <begin position="415"/>
        <end position="533"/>
    </location>
</feature>
<dbReference type="GO" id="GO:0005634">
    <property type="term" value="C:nucleus"/>
    <property type="evidence" value="ECO:0007669"/>
    <property type="project" value="TreeGrafter"/>
</dbReference>
<feature type="region of interest" description="Disordered" evidence="4">
    <location>
        <begin position="1"/>
        <end position="109"/>
    </location>
</feature>
<gene>
    <name evidence="6" type="primary">GAL83</name>
    <name evidence="6" type="ORF">IWQ62_003808</name>
</gene>
<dbReference type="EMBL" id="JANBPY010001106">
    <property type="protein sequence ID" value="KAJ1961593.1"/>
    <property type="molecule type" value="Genomic_DNA"/>
</dbReference>
<protein>
    <submittedName>
        <fullName evidence="6">Galactose metabolism- protein</fullName>
    </submittedName>
</protein>
<evidence type="ECO:0000259" key="5">
    <source>
        <dbReference type="SMART" id="SM01010"/>
    </source>
</evidence>
<dbReference type="InterPro" id="IPR050827">
    <property type="entry name" value="CRP1_MDG1_kinase"/>
</dbReference>
<dbReference type="SMART" id="SM01010">
    <property type="entry name" value="AMPKBI"/>
    <property type="match status" value="1"/>
</dbReference>
<dbReference type="InterPro" id="IPR014756">
    <property type="entry name" value="Ig_E-set"/>
</dbReference>
<keyword evidence="7" id="KW-1185">Reference proteome</keyword>
<dbReference type="Pfam" id="PF04739">
    <property type="entry name" value="AMPKBI"/>
    <property type="match status" value="1"/>
</dbReference>
<evidence type="ECO:0000256" key="2">
    <source>
        <dbReference type="ARBA" id="ARBA00010926"/>
    </source>
</evidence>
<dbReference type="InterPro" id="IPR013783">
    <property type="entry name" value="Ig-like_fold"/>
</dbReference>
<feature type="compositionally biased region" description="Polar residues" evidence="4">
    <location>
        <begin position="24"/>
        <end position="38"/>
    </location>
</feature>
<dbReference type="FunFam" id="2.60.40.10:FF:000562">
    <property type="entry name" value="Snf1 kinase complex beta-subunit Gal83"/>
    <property type="match status" value="1"/>
</dbReference>
<dbReference type="AlphaFoldDB" id="A0A9W8AU49"/>
<dbReference type="OrthoDB" id="531008at2759"/>
<evidence type="ECO:0000256" key="4">
    <source>
        <dbReference type="SAM" id="MobiDB-lite"/>
    </source>
</evidence>
<dbReference type="GO" id="GO:0019901">
    <property type="term" value="F:protein kinase binding"/>
    <property type="evidence" value="ECO:0007669"/>
    <property type="project" value="TreeGrafter"/>
</dbReference>
<feature type="compositionally biased region" description="Low complexity" evidence="4">
    <location>
        <begin position="352"/>
        <end position="374"/>
    </location>
</feature>
<evidence type="ECO:0000256" key="3">
    <source>
        <dbReference type="ARBA" id="ARBA00022490"/>
    </source>
</evidence>
<feature type="compositionally biased region" description="Polar residues" evidence="4">
    <location>
        <begin position="378"/>
        <end position="387"/>
    </location>
</feature>
<comment type="caution">
    <text evidence="6">The sequence shown here is derived from an EMBL/GenBank/DDBJ whole genome shotgun (WGS) entry which is preliminary data.</text>
</comment>
<sequence>MGNSQSHTHGQHPGHGPPPSSPQANPTLTHDASPTAKSPNRKRHTIQAGSFRKPVEGPTDPLSDAPQGATRPVMVGPSTPPKATQGIPIAGSLSGSPAYGGAQSRGKRSVSLRYKGGRYSPSLASPAQPTPLFACESPSMYGSSLTAHTDPTLGPEVVGDITKPDTMDLDVPGLSHSSAQAAPRPILSQRRSNAVPEFFPATLPSASVCASSHSVTAVQGSTTHPPGVMASSPLQAPPVTPSDVRKYGTTPTPSRPPGLPLPSSRKAAVSTSIKWKGSGQTVYISGSFNDWRHKIRLHPTSSGIFSVAVTLQPGVHFFKFIVDDEWRCSPYFATAPDDDGNLVNYVRVEGTASTTTSPRTGPTSTGIPSTPSAGRTPPNATSGSPQATVELGTPLIDVNQTIAALDGLELESVLSNSPPGEYTLQVPEHLYLGRRGSAPGQHHQTTPKNQHPPTLPPHLSQVLLNHSHSHHNALSNSNHRLVDREETNTSLPVPNHVVLNHLFACSIRNGVMAIASTTRYRKKYTTTVYYKPFNPQ</sequence>